<dbReference type="EC" id="2.1.1.319" evidence="3"/>
<dbReference type="InterPro" id="IPR055135">
    <property type="entry name" value="PRMT_dom"/>
</dbReference>
<keyword evidence="10" id="KW-0805">Transcription regulation</keyword>
<keyword evidence="11" id="KW-0804">Transcription</keyword>
<dbReference type="Pfam" id="PF22528">
    <property type="entry name" value="PRMT_C"/>
    <property type="match status" value="1"/>
</dbReference>
<gene>
    <name evidence="19" type="ORF">GOBAR_AA31732</name>
</gene>
<evidence type="ECO:0000256" key="10">
    <source>
        <dbReference type="ARBA" id="ARBA00023015"/>
    </source>
</evidence>
<dbReference type="GO" id="GO:0032259">
    <property type="term" value="P:methylation"/>
    <property type="evidence" value="ECO:0007669"/>
    <property type="project" value="UniProtKB-KW"/>
</dbReference>
<evidence type="ECO:0000256" key="4">
    <source>
        <dbReference type="ARBA" id="ARBA00022490"/>
    </source>
</evidence>
<dbReference type="PROSITE" id="PS51678">
    <property type="entry name" value="SAM_MT_PRMT"/>
    <property type="match status" value="1"/>
</dbReference>
<feature type="domain" description="Probable histone-arginine methyltransferase CARM1-like N-terminal PH" evidence="18">
    <location>
        <begin position="448"/>
        <end position="553"/>
    </location>
</feature>
<reference evidence="19 20" key="1">
    <citation type="submission" date="2015-01" db="EMBL/GenBank/DDBJ databases">
        <title>Genome of allotetraploid Gossypium barbadense reveals genomic plasticity and fiber elongation in cotton evolution.</title>
        <authorList>
            <person name="Chen X."/>
            <person name="Liu X."/>
            <person name="Zhao B."/>
            <person name="Zheng H."/>
            <person name="Hu Y."/>
            <person name="Lu G."/>
            <person name="Yang C."/>
            <person name="Chen J."/>
            <person name="Shan C."/>
            <person name="Zhang L."/>
            <person name="Zhou Y."/>
            <person name="Wang L."/>
            <person name="Guo W."/>
            <person name="Bai Y."/>
            <person name="Ruan J."/>
            <person name="Shangguan X."/>
            <person name="Mao Y."/>
            <person name="Jiang J."/>
            <person name="Zhu Y."/>
            <person name="Lei J."/>
            <person name="Kang H."/>
            <person name="Chen S."/>
            <person name="He X."/>
            <person name="Wang R."/>
            <person name="Wang Y."/>
            <person name="Chen J."/>
            <person name="Wang L."/>
            <person name="Yu S."/>
            <person name="Wang B."/>
            <person name="Wei J."/>
            <person name="Song S."/>
            <person name="Lu X."/>
            <person name="Gao Z."/>
            <person name="Gu W."/>
            <person name="Deng X."/>
            <person name="Ma D."/>
            <person name="Wang S."/>
            <person name="Liang W."/>
            <person name="Fang L."/>
            <person name="Cai C."/>
            <person name="Zhu X."/>
            <person name="Zhou B."/>
            <person name="Zhang Y."/>
            <person name="Chen Z."/>
            <person name="Xu S."/>
            <person name="Zhu R."/>
            <person name="Wang S."/>
            <person name="Zhang T."/>
            <person name="Zhao G."/>
        </authorList>
    </citation>
    <scope>NUCLEOTIDE SEQUENCE [LARGE SCALE GENOMIC DNA]</scope>
    <source>
        <strain evidence="20">cv. Xinhai21</strain>
        <tissue evidence="19">Leaf</tissue>
    </source>
</reference>
<keyword evidence="12" id="KW-0539">Nucleus</keyword>
<evidence type="ECO:0000256" key="13">
    <source>
        <dbReference type="ARBA" id="ARBA00049086"/>
    </source>
</evidence>
<dbReference type="Gene3D" id="2.70.160.11">
    <property type="entry name" value="Hnrnp arginine n-methyltransferase1"/>
    <property type="match status" value="1"/>
</dbReference>
<feature type="domain" description="Galactose oxidase-like Early set" evidence="16">
    <location>
        <begin position="340"/>
        <end position="441"/>
    </location>
</feature>
<evidence type="ECO:0000256" key="2">
    <source>
        <dbReference type="ARBA" id="ARBA00004496"/>
    </source>
</evidence>
<feature type="domain" description="Protein arginine N-methyltransferase" evidence="17">
    <location>
        <begin position="698"/>
        <end position="858"/>
    </location>
</feature>
<keyword evidence="6 14" id="KW-0808">Transferase</keyword>
<dbReference type="InterPro" id="IPR015202">
    <property type="entry name" value="GO-like_E_set"/>
</dbReference>
<accession>A0A2P5WD08</accession>
<dbReference type="InterPro" id="IPR014756">
    <property type="entry name" value="Ig_E-set"/>
</dbReference>
<dbReference type="InterPro" id="IPR025799">
    <property type="entry name" value="Arg_MeTrfase"/>
</dbReference>
<dbReference type="InterPro" id="IPR037293">
    <property type="entry name" value="Gal_Oxidase_central_sf"/>
</dbReference>
<proteinExistence type="predicted"/>
<dbReference type="Proteomes" id="UP000239757">
    <property type="component" value="Unassembled WGS sequence"/>
</dbReference>
<dbReference type="Gene3D" id="2.60.40.10">
    <property type="entry name" value="Immunoglobulins"/>
    <property type="match status" value="1"/>
</dbReference>
<comment type="catalytic activity">
    <reaction evidence="13">
        <text>L-arginyl-[protein] + 2 S-adenosyl-L-methionine = N(omega),N(omega)-dimethyl-L-arginyl-[protein] + 2 S-adenosyl-L-homocysteine + 2 H(+)</text>
        <dbReference type="Rhea" id="RHEA:48096"/>
        <dbReference type="Rhea" id="RHEA-COMP:10532"/>
        <dbReference type="Rhea" id="RHEA-COMP:11991"/>
        <dbReference type="ChEBI" id="CHEBI:15378"/>
        <dbReference type="ChEBI" id="CHEBI:29965"/>
        <dbReference type="ChEBI" id="CHEBI:57856"/>
        <dbReference type="ChEBI" id="CHEBI:59789"/>
        <dbReference type="ChEBI" id="CHEBI:61897"/>
        <dbReference type="EC" id="2.1.1.319"/>
    </reaction>
</comment>
<dbReference type="GO" id="GO:0006325">
    <property type="term" value="P:chromatin organization"/>
    <property type="evidence" value="ECO:0007669"/>
    <property type="project" value="UniProtKB-KW"/>
</dbReference>
<protein>
    <recommendedName>
        <fullName evidence="3">type I protein arginine methyltransferase</fullName>
        <ecNumber evidence="3">2.1.1.319</ecNumber>
    </recommendedName>
</protein>
<feature type="domain" description="Glyoxal oxidase N-terminal" evidence="15">
    <location>
        <begin position="76"/>
        <end position="331"/>
    </location>
</feature>
<evidence type="ECO:0000256" key="14">
    <source>
        <dbReference type="PROSITE-ProRule" id="PRU01015"/>
    </source>
</evidence>
<dbReference type="GO" id="GO:0005737">
    <property type="term" value="C:cytoplasm"/>
    <property type="evidence" value="ECO:0007669"/>
    <property type="project" value="UniProtKB-SubCell"/>
</dbReference>
<name>A0A2P5WD08_GOSBA</name>
<evidence type="ECO:0000259" key="18">
    <source>
        <dbReference type="Pfam" id="PF25350"/>
    </source>
</evidence>
<evidence type="ECO:0000256" key="3">
    <source>
        <dbReference type="ARBA" id="ARBA00011925"/>
    </source>
</evidence>
<evidence type="ECO:0000256" key="5">
    <source>
        <dbReference type="ARBA" id="ARBA00022603"/>
    </source>
</evidence>
<keyword evidence="5 14" id="KW-0489">Methyltransferase</keyword>
<evidence type="ECO:0000313" key="19">
    <source>
        <dbReference type="EMBL" id="PPR88961.1"/>
    </source>
</evidence>
<keyword evidence="7 14" id="KW-0949">S-adenosyl-L-methionine</keyword>
<keyword evidence="9" id="KW-0156">Chromatin regulator</keyword>
<evidence type="ECO:0000259" key="16">
    <source>
        <dbReference type="Pfam" id="PF09118"/>
    </source>
</evidence>
<evidence type="ECO:0000259" key="17">
    <source>
        <dbReference type="Pfam" id="PF22528"/>
    </source>
</evidence>
<dbReference type="SUPFAM" id="SSF50965">
    <property type="entry name" value="Galactose oxidase, central domain"/>
    <property type="match status" value="1"/>
</dbReference>
<dbReference type="OrthoDB" id="7848332at2759"/>
<evidence type="ECO:0000256" key="11">
    <source>
        <dbReference type="ARBA" id="ARBA00023163"/>
    </source>
</evidence>
<dbReference type="Gene3D" id="3.40.50.150">
    <property type="entry name" value="Vaccinia Virus protein VP39"/>
    <property type="match status" value="2"/>
</dbReference>
<dbReference type="InterPro" id="IPR013783">
    <property type="entry name" value="Ig-like_fold"/>
</dbReference>
<dbReference type="PANTHER" id="PTHR32208">
    <property type="entry name" value="SECRETED PROTEIN-RELATED"/>
    <property type="match status" value="1"/>
</dbReference>
<evidence type="ECO:0000256" key="9">
    <source>
        <dbReference type="ARBA" id="ARBA00022853"/>
    </source>
</evidence>
<evidence type="ECO:0000256" key="8">
    <source>
        <dbReference type="ARBA" id="ARBA00022729"/>
    </source>
</evidence>
<dbReference type="Pfam" id="PF07250">
    <property type="entry name" value="Glyoxal_oxid_N"/>
    <property type="match status" value="1"/>
</dbReference>
<evidence type="ECO:0000259" key="15">
    <source>
        <dbReference type="Pfam" id="PF07250"/>
    </source>
</evidence>
<evidence type="ECO:0000256" key="7">
    <source>
        <dbReference type="ARBA" id="ARBA00022691"/>
    </source>
</evidence>
<dbReference type="InterPro" id="IPR029063">
    <property type="entry name" value="SAM-dependent_MTases_sf"/>
</dbReference>
<dbReference type="SUPFAM" id="SSF81296">
    <property type="entry name" value="E set domains"/>
    <property type="match status" value="1"/>
</dbReference>
<organism evidence="19 20">
    <name type="scientific">Gossypium barbadense</name>
    <name type="common">Sea Island cotton</name>
    <name type="synonym">Hibiscus barbadensis</name>
    <dbReference type="NCBI Taxonomy" id="3634"/>
    <lineage>
        <taxon>Eukaryota</taxon>
        <taxon>Viridiplantae</taxon>
        <taxon>Streptophyta</taxon>
        <taxon>Embryophyta</taxon>
        <taxon>Tracheophyta</taxon>
        <taxon>Spermatophyta</taxon>
        <taxon>Magnoliopsida</taxon>
        <taxon>eudicotyledons</taxon>
        <taxon>Gunneridae</taxon>
        <taxon>Pentapetalae</taxon>
        <taxon>rosids</taxon>
        <taxon>malvids</taxon>
        <taxon>Malvales</taxon>
        <taxon>Malvaceae</taxon>
        <taxon>Malvoideae</taxon>
        <taxon>Gossypium</taxon>
    </lineage>
</organism>
<dbReference type="Pfam" id="PF09118">
    <property type="entry name" value="GO-like_E_set"/>
    <property type="match status" value="1"/>
</dbReference>
<dbReference type="InterPro" id="IPR011043">
    <property type="entry name" value="Gal_Oxase/kelch_b-propeller"/>
</dbReference>
<comment type="subcellular location">
    <subcellularLocation>
        <location evidence="2">Cytoplasm</location>
    </subcellularLocation>
    <subcellularLocation>
        <location evidence="1">Nucleus</location>
    </subcellularLocation>
</comment>
<dbReference type="PANTHER" id="PTHR32208:SF62">
    <property type="entry name" value="OXIDASE, PUTATIVE, EXPRESSED-RELATED"/>
    <property type="match status" value="1"/>
</dbReference>
<dbReference type="InterPro" id="IPR057622">
    <property type="entry name" value="CARM1-like_PH"/>
</dbReference>
<evidence type="ECO:0000313" key="20">
    <source>
        <dbReference type="Proteomes" id="UP000239757"/>
    </source>
</evidence>
<dbReference type="EMBL" id="KZ668096">
    <property type="protein sequence ID" value="PPR88961.1"/>
    <property type="molecule type" value="Genomic_DNA"/>
</dbReference>
<keyword evidence="8" id="KW-0732">Signal</keyword>
<dbReference type="CDD" id="cd02851">
    <property type="entry name" value="E_set_GO_C"/>
    <property type="match status" value="1"/>
</dbReference>
<evidence type="ECO:0000256" key="12">
    <source>
        <dbReference type="ARBA" id="ARBA00023242"/>
    </source>
</evidence>
<dbReference type="FunFam" id="2.70.160.11:FF:000002">
    <property type="entry name" value="Probable histone-arginine methyltransferase CARM1"/>
    <property type="match status" value="1"/>
</dbReference>
<dbReference type="GO" id="GO:0005634">
    <property type="term" value="C:nucleus"/>
    <property type="evidence" value="ECO:0007669"/>
    <property type="project" value="UniProtKB-SubCell"/>
</dbReference>
<dbReference type="SUPFAM" id="SSF53335">
    <property type="entry name" value="S-adenosyl-L-methionine-dependent methyltransferases"/>
    <property type="match status" value="1"/>
</dbReference>
<dbReference type="Gene3D" id="2.130.10.80">
    <property type="entry name" value="Galactose oxidase/kelch, beta-propeller"/>
    <property type="match status" value="1"/>
</dbReference>
<keyword evidence="4" id="KW-0963">Cytoplasm</keyword>
<evidence type="ECO:0000256" key="6">
    <source>
        <dbReference type="ARBA" id="ARBA00022679"/>
    </source>
</evidence>
<evidence type="ECO:0000256" key="1">
    <source>
        <dbReference type="ARBA" id="ARBA00004123"/>
    </source>
</evidence>
<sequence>MQLLKNDHVIMFHRTDFGPSNLSLPNGKCLNDPTDTVLQVICTAHSVEYDVFANKFLALTVQTDVWCSSGAIMPDGGRGQFNYEFIPKNIVANKTNLPFLSETSDKGIENNLYPFVFLNIDGNLFIFANNRAILFDYVNNIVVKKYPMIFGGEPQSYPSTGSAVLLPLKNLKAAAIEAEVLVCGGASKGSYLQSLKGIFMAALDTCARIKIIDLNPEWVMETMPLARVMGDMILLPNGNVLLINGASSGTAGWEQGQDPVLSLVLYRPDNNIRSRFEVQNPTIIPRMYHSTAALLCDGRVLVGGSNPHAFYNFIGVPFLTELSLEAFLSAYLDAKFANLRPTIITPKSMSGIRYHKKYMIQVAINSNKVDESSMSVTMFAPAFNTHSFSMNQRLLILGNDKVTEVGNSMYNVEATTPRSGNVAPSGFYLLFVVHQGIPSQAGQKHKHLEFTLVAVSELSSPSVPPPSTPVIARFSADSGVAELRFRQDSGFIDGFNVNLGTAQLFKLGPLKSLCISGSSDSNKEKSFARGVTVLFRNEEESRDFHSAFEQWQNEDVTQGMHLPNGAISDVKSKFDNKIEPSSAKMYFHYYGQLLHQQNMLQDYVRTGTYYAAVIENRADFTGRVVVDVGAGSGILSLFAAQVIKGKVEEVKLPEKADILISEPMGTLLVNERMLESYIIARDRFLVPKGKMFPSVGRIHMAPFSDEYLFVEIANKTLFWQQQNYYGVDLTALHGSAFQGYFSQPVVDAFDPRLLVSPPMSHVIDFNEAKEEDLYEIDIPLKFVASVGTRVHGLACWFDVLFNGSTVQRWLTTAPGAPTTHWYQIRCVLSQPIYVMTGQEITGQLHMVAHNAQSYTINLTLSAKMWGPGAEQGGIIQSSSCKLHLKEPYYRMSQPQPYTTAQDQQPLQLLQPQDIPIHTDDLEEPKLLQQPLENSGALLQ</sequence>
<dbReference type="Pfam" id="PF25350">
    <property type="entry name" value="PH_PRMT_N"/>
    <property type="match status" value="1"/>
</dbReference>
<dbReference type="GO" id="GO:0035242">
    <property type="term" value="F:protein-arginine omega-N asymmetric methyltransferase activity"/>
    <property type="evidence" value="ECO:0007669"/>
    <property type="project" value="UniProtKB-EC"/>
</dbReference>
<dbReference type="AlphaFoldDB" id="A0A2P5WD08"/>
<dbReference type="InterPro" id="IPR009880">
    <property type="entry name" value="Glyoxal_oxidase_N"/>
</dbReference>